<dbReference type="InterPro" id="IPR036591">
    <property type="entry name" value="YggU-like_sf"/>
</dbReference>
<organism evidence="3 4">
    <name type="scientific">candidate division WWE3 bacterium</name>
    <dbReference type="NCBI Taxonomy" id="2053526"/>
    <lineage>
        <taxon>Bacteria</taxon>
        <taxon>Katanobacteria</taxon>
    </lineage>
</organism>
<name>A0A928TTX0_UNCKA</name>
<dbReference type="HAMAP" id="MF_00634">
    <property type="entry name" value="UPF0235"/>
    <property type="match status" value="1"/>
</dbReference>
<dbReference type="GO" id="GO:0005737">
    <property type="term" value="C:cytoplasm"/>
    <property type="evidence" value="ECO:0007669"/>
    <property type="project" value="TreeGrafter"/>
</dbReference>
<evidence type="ECO:0000256" key="1">
    <source>
        <dbReference type="ARBA" id="ARBA00010364"/>
    </source>
</evidence>
<evidence type="ECO:0000256" key="2">
    <source>
        <dbReference type="HAMAP-Rule" id="MF_00634"/>
    </source>
</evidence>
<dbReference type="EMBL" id="JABTTY010000001">
    <property type="protein sequence ID" value="MBE7525241.1"/>
    <property type="molecule type" value="Genomic_DNA"/>
</dbReference>
<reference evidence="3" key="1">
    <citation type="submission" date="2020-05" db="EMBL/GenBank/DDBJ databases">
        <title>High-Quality Genomes of Partial-Nitritation/Anammox System by Hierarchical Clustering Based Hybrid Assembly.</title>
        <authorList>
            <person name="Liu L."/>
            <person name="Wang Y."/>
            <person name="Che Y."/>
            <person name="Chen Y."/>
            <person name="Xia Y."/>
            <person name="Luo R."/>
            <person name="Cheng S.H."/>
            <person name="Zheng C."/>
            <person name="Zhang T."/>
        </authorList>
    </citation>
    <scope>NUCLEOTIDE SEQUENCE</scope>
    <source>
        <strain evidence="3">H1_PAT1</strain>
    </source>
</reference>
<dbReference type="AlphaFoldDB" id="A0A928TTX0"/>
<dbReference type="Proteomes" id="UP000710385">
    <property type="component" value="Unassembled WGS sequence"/>
</dbReference>
<dbReference type="PANTHER" id="PTHR13420">
    <property type="entry name" value="UPF0235 PROTEIN C15ORF40"/>
    <property type="match status" value="1"/>
</dbReference>
<protein>
    <recommendedName>
        <fullName evidence="2">UPF0235 protein HS096_02520</fullName>
    </recommendedName>
</protein>
<proteinExistence type="inferred from homology"/>
<sequence length="73" mass="8097">MKSIRVNLQPNAKADEIVGMDNGIWKIRVKAPPVEGKANEALVKLLAEYFDVSPSRISILKGHASRLKNIRIS</sequence>
<evidence type="ECO:0000313" key="3">
    <source>
        <dbReference type="EMBL" id="MBE7525241.1"/>
    </source>
</evidence>
<comment type="similarity">
    <text evidence="1 2">Belongs to the UPF0235 family.</text>
</comment>
<evidence type="ECO:0000313" key="4">
    <source>
        <dbReference type="Proteomes" id="UP000710385"/>
    </source>
</evidence>
<dbReference type="SUPFAM" id="SSF69786">
    <property type="entry name" value="YggU-like"/>
    <property type="match status" value="1"/>
</dbReference>
<gene>
    <name evidence="3" type="ORF">HS096_02520</name>
</gene>
<dbReference type="SMART" id="SM01152">
    <property type="entry name" value="DUF167"/>
    <property type="match status" value="1"/>
</dbReference>
<dbReference type="PANTHER" id="PTHR13420:SF7">
    <property type="entry name" value="UPF0235 PROTEIN C15ORF40"/>
    <property type="match status" value="1"/>
</dbReference>
<dbReference type="Pfam" id="PF02594">
    <property type="entry name" value="DUF167"/>
    <property type="match status" value="1"/>
</dbReference>
<dbReference type="Gene3D" id="3.30.1200.10">
    <property type="entry name" value="YggU-like"/>
    <property type="match status" value="1"/>
</dbReference>
<comment type="caution">
    <text evidence="3">The sequence shown here is derived from an EMBL/GenBank/DDBJ whole genome shotgun (WGS) entry which is preliminary data.</text>
</comment>
<dbReference type="InterPro" id="IPR003746">
    <property type="entry name" value="DUF167"/>
</dbReference>
<accession>A0A928TTX0</accession>
<dbReference type="NCBIfam" id="TIGR00251">
    <property type="entry name" value="DUF167 family protein"/>
    <property type="match status" value="1"/>
</dbReference>